<proteinExistence type="predicted"/>
<accession>A0A6P3HJT6</accession>
<organism evidence="1 2">
    <name type="scientific">Bison bison bison</name>
    <name type="common">North American plains bison</name>
    <dbReference type="NCBI Taxonomy" id="43346"/>
    <lineage>
        <taxon>Eukaryota</taxon>
        <taxon>Metazoa</taxon>
        <taxon>Chordata</taxon>
        <taxon>Craniata</taxon>
        <taxon>Vertebrata</taxon>
        <taxon>Euteleostomi</taxon>
        <taxon>Mammalia</taxon>
        <taxon>Eutheria</taxon>
        <taxon>Laurasiatheria</taxon>
        <taxon>Artiodactyla</taxon>
        <taxon>Ruminantia</taxon>
        <taxon>Pecora</taxon>
        <taxon>Bovidae</taxon>
        <taxon>Bovinae</taxon>
        <taxon>Bison</taxon>
    </lineage>
</organism>
<evidence type="ECO:0000313" key="1">
    <source>
        <dbReference type="Proteomes" id="UP000515208"/>
    </source>
</evidence>
<dbReference type="AlphaFoldDB" id="A0A6P3HJT6"/>
<dbReference type="GeneID" id="104992026"/>
<dbReference type="KEGG" id="bbis:104992026"/>
<name>A0A6P3HJT6_BISBB</name>
<evidence type="ECO:0000313" key="2">
    <source>
        <dbReference type="RefSeq" id="XP_010843043.1"/>
    </source>
</evidence>
<dbReference type="RefSeq" id="XP_010843043.1">
    <property type="nucleotide sequence ID" value="XM_010844741.1"/>
</dbReference>
<dbReference type="Proteomes" id="UP000515208">
    <property type="component" value="Unplaced"/>
</dbReference>
<keyword evidence="1" id="KW-1185">Reference proteome</keyword>
<protein>
    <submittedName>
        <fullName evidence="2">Protein WWC2-like</fullName>
    </submittedName>
</protein>
<reference evidence="2" key="1">
    <citation type="submission" date="2025-08" db="UniProtKB">
        <authorList>
            <consortium name="RefSeq"/>
        </authorList>
    </citation>
    <scope>IDENTIFICATION</scope>
    <source>
        <tissue evidence="2">Blood</tissue>
    </source>
</reference>
<sequence>MKQELQYKEKGVETLQEIDRKMSNAHTNYKLDEAQAIMSELRTIKKAIYTGEKERRDLMQFPRVAMTKNHIPGGLEQQEFILSESGGRKSDVKVRQGHGLSEGFGGGPSLPLPASGGCWQSLVLLSL</sequence>
<gene>
    <name evidence="2" type="primary">LOC104992026</name>
</gene>